<evidence type="ECO:0000313" key="2">
    <source>
        <dbReference type="Proteomes" id="UP001172386"/>
    </source>
</evidence>
<organism evidence="1 2">
    <name type="scientific">Neophaeococcomyces mojaviensis</name>
    <dbReference type="NCBI Taxonomy" id="3383035"/>
    <lineage>
        <taxon>Eukaryota</taxon>
        <taxon>Fungi</taxon>
        <taxon>Dikarya</taxon>
        <taxon>Ascomycota</taxon>
        <taxon>Pezizomycotina</taxon>
        <taxon>Eurotiomycetes</taxon>
        <taxon>Chaetothyriomycetidae</taxon>
        <taxon>Chaetothyriales</taxon>
        <taxon>Chaetothyriales incertae sedis</taxon>
        <taxon>Neophaeococcomyces</taxon>
    </lineage>
</organism>
<gene>
    <name evidence="1" type="ORF">H2198_009060</name>
</gene>
<dbReference type="EMBL" id="JAPDRQ010000241">
    <property type="protein sequence ID" value="KAJ9651678.1"/>
    <property type="molecule type" value="Genomic_DNA"/>
</dbReference>
<sequence>MSTTTSPPLSPLPFTTLDVFTTTPYHGGNPVAVIHIPASLSKDGTITPAQKQLIGREFNLSEIVFLHEDLPASTDHDGNPITPVPGTAKIDIFTHHREVPFAGHPTIGTSNYILRYLALSADPAVAARWRDVNTLLTRAGPLPISLAKAPGAQESLQHGSNVEGVQLNVAHNVHIHQPRLTSPAMLSKFDPAGRGNFTDAEVANFPVVSSVKGMTVFLVQLKNLDDLKNKPTMNIIGALSTYSTDAAELMDPGWQVGILTTYFYVDLGIAEDENGKTRILRTRMFGSREDPATGSAASALCGWLSLTEKGGGRVRKYHITQGVEMGRRCEIGVEVTLKEGEKEIDTLVLRGTAAKSMEGVLDVPILYDEVDEPVLVE</sequence>
<proteinExistence type="predicted"/>
<dbReference type="Proteomes" id="UP001172386">
    <property type="component" value="Unassembled WGS sequence"/>
</dbReference>
<reference evidence="1" key="1">
    <citation type="submission" date="2022-10" db="EMBL/GenBank/DDBJ databases">
        <title>Culturing micro-colonial fungi from biological soil crusts in the Mojave desert and describing Neophaeococcomyces mojavensis, and introducing the new genera and species Taxawa tesnikishii.</title>
        <authorList>
            <person name="Kurbessoian T."/>
            <person name="Stajich J.E."/>
        </authorList>
    </citation>
    <scope>NUCLEOTIDE SEQUENCE</scope>
    <source>
        <strain evidence="1">JES_112</strain>
    </source>
</reference>
<evidence type="ECO:0000313" key="1">
    <source>
        <dbReference type="EMBL" id="KAJ9651678.1"/>
    </source>
</evidence>
<comment type="caution">
    <text evidence="1">The sequence shown here is derived from an EMBL/GenBank/DDBJ whole genome shotgun (WGS) entry which is preliminary data.</text>
</comment>
<accession>A0ACC2ZVV0</accession>
<keyword evidence="2" id="KW-1185">Reference proteome</keyword>
<name>A0ACC2ZVV0_9EURO</name>
<protein>
    <submittedName>
        <fullName evidence="1">Uncharacterized protein</fullName>
    </submittedName>
</protein>